<dbReference type="EMBL" id="CP038152">
    <property type="protein sequence ID" value="QBR04086.1"/>
    <property type="molecule type" value="Genomic_DNA"/>
</dbReference>
<dbReference type="RefSeq" id="WP_134760128.1">
    <property type="nucleotide sequence ID" value="NZ_CP038152.1"/>
</dbReference>
<keyword evidence="1" id="KW-0614">Plasmid</keyword>
<organism evidence="1 2">
    <name type="scientific">Paraburkholderia pallida</name>
    <dbReference type="NCBI Taxonomy" id="2547399"/>
    <lineage>
        <taxon>Bacteria</taxon>
        <taxon>Pseudomonadati</taxon>
        <taxon>Pseudomonadota</taxon>
        <taxon>Betaproteobacteria</taxon>
        <taxon>Burkholderiales</taxon>
        <taxon>Burkholderiaceae</taxon>
        <taxon>Paraburkholderia</taxon>
    </lineage>
</organism>
<evidence type="ECO:0000313" key="2">
    <source>
        <dbReference type="Proteomes" id="UP000295727"/>
    </source>
</evidence>
<reference evidence="1 2" key="1">
    <citation type="submission" date="2019-03" db="EMBL/GenBank/DDBJ databases">
        <title>Paraburkholderia sp. 7MH5, isolated from subtropical forest soil.</title>
        <authorList>
            <person name="Gao Z.-H."/>
            <person name="Qiu L.-H."/>
        </authorList>
    </citation>
    <scope>NUCLEOTIDE SEQUENCE [LARGE SCALE GENOMIC DNA]</scope>
    <source>
        <strain evidence="1 2">7MH5</strain>
        <plasmid evidence="1 2">unnamed1</plasmid>
    </source>
</reference>
<dbReference type="GeneID" id="39650175"/>
<dbReference type="Proteomes" id="UP000295727">
    <property type="component" value="Plasmid unnamed1"/>
</dbReference>
<evidence type="ECO:0000313" key="1">
    <source>
        <dbReference type="EMBL" id="QBR04086.1"/>
    </source>
</evidence>
<keyword evidence="2" id="KW-1185">Reference proteome</keyword>
<proteinExistence type="predicted"/>
<accession>A0A4P7D5P1</accession>
<gene>
    <name evidence="1" type="ORF">E1956_43785</name>
</gene>
<geneLocation type="plasmid" evidence="1 2">
    <name>unnamed1</name>
</geneLocation>
<dbReference type="OrthoDB" id="9106826at2"/>
<dbReference type="AlphaFoldDB" id="A0A4P7D5P1"/>
<protein>
    <submittedName>
        <fullName evidence="1">Uncharacterized protein</fullName>
    </submittedName>
</protein>
<sequence>MYPLLEFLATLPQFHADRLACEIVHIGTGCVLSMEDRDPLPQEAMLRARWPGQLENEYRQIEGLDAMNFYMREARKYGAEVSSINRAIAILDQAMGGSTAFSAPVQSRDAFLGVPRNK</sequence>
<name>A0A4P7D5P1_9BURK</name>
<dbReference type="KEGG" id="ppai:E1956_43785"/>